<protein>
    <submittedName>
        <fullName evidence="1">Uncharacterized protein</fullName>
    </submittedName>
</protein>
<evidence type="ECO:0000313" key="2">
    <source>
        <dbReference type="Proteomes" id="UP000240883"/>
    </source>
</evidence>
<dbReference type="AlphaFoldDB" id="A0A2T2N4H7"/>
<dbReference type="Proteomes" id="UP000240883">
    <property type="component" value="Unassembled WGS sequence"/>
</dbReference>
<gene>
    <name evidence="1" type="ORF">BS50DRAFT_206713</name>
</gene>
<reference evidence="1 2" key="1">
    <citation type="journal article" date="2018" name="Front. Microbiol.">
        <title>Genome-Wide Analysis of Corynespora cassiicola Leaf Fall Disease Putative Effectors.</title>
        <authorList>
            <person name="Lopez D."/>
            <person name="Ribeiro S."/>
            <person name="Label P."/>
            <person name="Fumanal B."/>
            <person name="Venisse J.S."/>
            <person name="Kohler A."/>
            <person name="de Oliveira R.R."/>
            <person name="Labutti K."/>
            <person name="Lipzen A."/>
            <person name="Lail K."/>
            <person name="Bauer D."/>
            <person name="Ohm R.A."/>
            <person name="Barry K.W."/>
            <person name="Spatafora J."/>
            <person name="Grigoriev I.V."/>
            <person name="Martin F.M."/>
            <person name="Pujade-Renaud V."/>
        </authorList>
    </citation>
    <scope>NUCLEOTIDE SEQUENCE [LARGE SCALE GENOMIC DNA]</scope>
    <source>
        <strain evidence="1 2">Philippines</strain>
    </source>
</reference>
<sequence>MPSKLDFFPVTNDQFESHELRLAVMPCGTQPYLRDFAKVLRHLPRRGPPRAHTFQDDVRGKTSGLRPSLGSRCMEPATHHQLTPKRLTGVYLAYPGSAESLSHITSQNVPRGWAQGSIGDDAPLSCEPQLLMPYTCPLAFFAQRDSG</sequence>
<keyword evidence="2" id="KW-1185">Reference proteome</keyword>
<organism evidence="1 2">
    <name type="scientific">Corynespora cassiicola Philippines</name>
    <dbReference type="NCBI Taxonomy" id="1448308"/>
    <lineage>
        <taxon>Eukaryota</taxon>
        <taxon>Fungi</taxon>
        <taxon>Dikarya</taxon>
        <taxon>Ascomycota</taxon>
        <taxon>Pezizomycotina</taxon>
        <taxon>Dothideomycetes</taxon>
        <taxon>Pleosporomycetidae</taxon>
        <taxon>Pleosporales</taxon>
        <taxon>Corynesporascaceae</taxon>
        <taxon>Corynespora</taxon>
    </lineage>
</organism>
<accession>A0A2T2N4H7</accession>
<evidence type="ECO:0000313" key="1">
    <source>
        <dbReference type="EMBL" id="PSN60331.1"/>
    </source>
</evidence>
<name>A0A2T2N4H7_CORCC</name>
<proteinExistence type="predicted"/>
<dbReference type="EMBL" id="KZ678149">
    <property type="protein sequence ID" value="PSN60331.1"/>
    <property type="molecule type" value="Genomic_DNA"/>
</dbReference>